<keyword evidence="5 8" id="KW-0472">Membrane</keyword>
<dbReference type="GO" id="GO:0045259">
    <property type="term" value="C:proton-transporting ATP synthase complex"/>
    <property type="evidence" value="ECO:0007669"/>
    <property type="project" value="UniProtKB-KW"/>
</dbReference>
<dbReference type="SUPFAM" id="SSF47928">
    <property type="entry name" value="N-terminal domain of the delta subunit of the F1F0-ATP synthase"/>
    <property type="match status" value="1"/>
</dbReference>
<keyword evidence="4 8" id="KW-0406">Ion transport</keyword>
<evidence type="ECO:0000256" key="2">
    <source>
        <dbReference type="ARBA" id="ARBA00022448"/>
    </source>
</evidence>
<dbReference type="RefSeq" id="WP_048879295.1">
    <property type="nucleotide sequence ID" value="NZ_BANC01000060.1"/>
</dbReference>
<comment type="similarity">
    <text evidence="8">Belongs to the ATPase delta chain family.</text>
</comment>
<evidence type="ECO:0000256" key="1">
    <source>
        <dbReference type="ARBA" id="ARBA00004370"/>
    </source>
</evidence>
<proteinExistence type="inferred from homology"/>
<dbReference type="STRING" id="1120923.SAMN02746095_02165"/>
<evidence type="ECO:0000256" key="7">
    <source>
        <dbReference type="ARBA" id="ARBA00023310"/>
    </source>
</evidence>
<dbReference type="GO" id="GO:0005886">
    <property type="term" value="C:plasma membrane"/>
    <property type="evidence" value="ECO:0007669"/>
    <property type="project" value="UniProtKB-SubCell"/>
</dbReference>
<keyword evidence="3 8" id="KW-0375">Hydrogen ion transport</keyword>
<dbReference type="AlphaFoldDB" id="A0A0D6PGW6"/>
<dbReference type="Proteomes" id="UP000032668">
    <property type="component" value="Unassembled WGS sequence"/>
</dbReference>
<comment type="function">
    <text evidence="8">This protein is part of the stalk that links CF(0) to CF(1). It either transmits conformational changes from CF(0) to CF(1) or is implicated in proton conduction.</text>
</comment>
<keyword evidence="7 8" id="KW-0066">ATP synthesis</keyword>
<dbReference type="PANTHER" id="PTHR11910">
    <property type="entry name" value="ATP SYNTHASE DELTA CHAIN"/>
    <property type="match status" value="1"/>
</dbReference>
<dbReference type="PROSITE" id="PS00389">
    <property type="entry name" value="ATPASE_DELTA"/>
    <property type="match status" value="1"/>
</dbReference>
<name>A0A0D6PGW6_9PROT</name>
<dbReference type="InterPro" id="IPR026015">
    <property type="entry name" value="ATP_synth_OSCP/delta_N_sf"/>
</dbReference>
<keyword evidence="6 8" id="KW-0139">CF(1)</keyword>
<reference evidence="9 10" key="1">
    <citation type="submission" date="2012-11" db="EMBL/GenBank/DDBJ databases">
        <title>Whole genome sequence of Acidocella aminolytica 101 = DSM 11237.</title>
        <authorList>
            <person name="Azuma Y."/>
            <person name="Higashiura N."/>
            <person name="Hirakawa H."/>
            <person name="Matsushita K."/>
        </authorList>
    </citation>
    <scope>NUCLEOTIDE SEQUENCE [LARGE SCALE GENOMIC DNA]</scope>
    <source>
        <strain evidence="10">101 / DSM 11237</strain>
    </source>
</reference>
<dbReference type="EMBL" id="BANC01000060">
    <property type="protein sequence ID" value="GAN80902.1"/>
    <property type="molecule type" value="Genomic_DNA"/>
</dbReference>
<dbReference type="InterPro" id="IPR000711">
    <property type="entry name" value="ATPase_OSCP/dsu"/>
</dbReference>
<dbReference type="GO" id="GO:0046933">
    <property type="term" value="F:proton-transporting ATP synthase activity, rotational mechanism"/>
    <property type="evidence" value="ECO:0007669"/>
    <property type="project" value="UniProtKB-UniRule"/>
</dbReference>
<dbReference type="Pfam" id="PF00213">
    <property type="entry name" value="OSCP"/>
    <property type="match status" value="1"/>
</dbReference>
<keyword evidence="10" id="KW-1185">Reference proteome</keyword>
<comment type="function">
    <text evidence="8">F(1)F(0) ATP synthase produces ATP from ADP in the presence of a proton or sodium gradient. F-type ATPases consist of two structural domains, F(1) containing the extramembraneous catalytic core and F(0) containing the membrane proton channel, linked together by a central stalk and a peripheral stalk. During catalysis, ATP synthesis in the catalytic domain of F(1) is coupled via a rotary mechanism of the central stalk subunits to proton translocation.</text>
</comment>
<dbReference type="PRINTS" id="PR00125">
    <property type="entry name" value="ATPASEDELTA"/>
</dbReference>
<sequence>MVDITDKGVNGLAARYAAALYALAAERGTLDETVEQMEALVRLIKDSPAVAGLLSNPLTDTSKVGPALDQALTSQGVAELVRHFVGVVAANRRLPSLPMLAEGFLSYAAAKRGVVVASVVSAHSLSDVQRSQLHARLAESGYSNVKLVEKVDPSLLGGLKLQIGDKLYDTSLTSRLNRLNYSLKGAA</sequence>
<protein>
    <recommendedName>
        <fullName evidence="8">ATP synthase subunit delta</fullName>
    </recommendedName>
    <alternativeName>
        <fullName evidence="8">ATP synthase F(1) sector subunit delta</fullName>
    </alternativeName>
    <alternativeName>
        <fullName evidence="8">F-type ATPase subunit delta</fullName>
        <shortName evidence="8">F-ATPase subunit delta</shortName>
    </alternativeName>
</protein>
<evidence type="ECO:0000256" key="4">
    <source>
        <dbReference type="ARBA" id="ARBA00023065"/>
    </source>
</evidence>
<dbReference type="Gene3D" id="1.10.520.20">
    <property type="entry name" value="N-terminal domain of the delta subunit of the F1F0-ATP synthase"/>
    <property type="match status" value="1"/>
</dbReference>
<dbReference type="InterPro" id="IPR020781">
    <property type="entry name" value="ATPase_OSCP/d_CS"/>
</dbReference>
<comment type="subcellular location">
    <subcellularLocation>
        <location evidence="8">Cell membrane</location>
        <topology evidence="8">Peripheral membrane protein</topology>
    </subcellularLocation>
    <subcellularLocation>
        <location evidence="1">Membrane</location>
    </subcellularLocation>
</comment>
<comment type="caution">
    <text evidence="9">The sequence shown here is derived from an EMBL/GenBank/DDBJ whole genome shotgun (WGS) entry which is preliminary data.</text>
</comment>
<organism evidence="9 10">
    <name type="scientific">Acidocella aminolytica 101 = DSM 11237</name>
    <dbReference type="NCBI Taxonomy" id="1120923"/>
    <lineage>
        <taxon>Bacteria</taxon>
        <taxon>Pseudomonadati</taxon>
        <taxon>Pseudomonadota</taxon>
        <taxon>Alphaproteobacteria</taxon>
        <taxon>Acetobacterales</taxon>
        <taxon>Acidocellaceae</taxon>
        <taxon>Acidocella</taxon>
    </lineage>
</organism>
<evidence type="ECO:0000313" key="9">
    <source>
        <dbReference type="EMBL" id="GAN80902.1"/>
    </source>
</evidence>
<dbReference type="NCBIfam" id="TIGR01145">
    <property type="entry name" value="ATP_synt_delta"/>
    <property type="match status" value="1"/>
</dbReference>
<dbReference type="HAMAP" id="MF_01416">
    <property type="entry name" value="ATP_synth_delta_bact"/>
    <property type="match status" value="1"/>
</dbReference>
<evidence type="ECO:0000256" key="6">
    <source>
        <dbReference type="ARBA" id="ARBA00023196"/>
    </source>
</evidence>
<evidence type="ECO:0000256" key="3">
    <source>
        <dbReference type="ARBA" id="ARBA00022781"/>
    </source>
</evidence>
<evidence type="ECO:0000313" key="10">
    <source>
        <dbReference type="Proteomes" id="UP000032668"/>
    </source>
</evidence>
<gene>
    <name evidence="8" type="primary">atpH</name>
    <name evidence="9" type="ORF">Aam_061_021</name>
</gene>
<evidence type="ECO:0000256" key="5">
    <source>
        <dbReference type="ARBA" id="ARBA00023136"/>
    </source>
</evidence>
<keyword evidence="8" id="KW-1003">Cell membrane</keyword>
<keyword evidence="2 8" id="KW-0813">Transport</keyword>
<evidence type="ECO:0000256" key="8">
    <source>
        <dbReference type="HAMAP-Rule" id="MF_01416"/>
    </source>
</evidence>
<dbReference type="OrthoDB" id="9796185at2"/>
<accession>A0A0D6PGW6</accession>